<dbReference type="PIRSF" id="PIRSF001430">
    <property type="entry name" value="tRNA_psdUrid_synth"/>
    <property type="match status" value="1"/>
</dbReference>
<dbReference type="InterPro" id="IPR020103">
    <property type="entry name" value="PsdUridine_synth_cat_dom_sf"/>
</dbReference>
<evidence type="ECO:0000256" key="3">
    <source>
        <dbReference type="ARBA" id="ARBA00023235"/>
    </source>
</evidence>
<dbReference type="InterPro" id="IPR020095">
    <property type="entry name" value="PsdUridine_synth_TruA_C"/>
</dbReference>
<dbReference type="EMBL" id="SDHX01000001">
    <property type="protein sequence ID" value="RXK56058.1"/>
    <property type="molecule type" value="Genomic_DNA"/>
</dbReference>
<dbReference type="InterPro" id="IPR020094">
    <property type="entry name" value="TruA/RsuA/RluB/E/F_N"/>
</dbReference>
<feature type="active site" description="Nucleophile" evidence="4 5">
    <location>
        <position position="73"/>
    </location>
</feature>
<dbReference type="OrthoDB" id="9811823at2"/>
<evidence type="ECO:0000313" key="10">
    <source>
        <dbReference type="Proteomes" id="UP000290218"/>
    </source>
</evidence>
<dbReference type="CDD" id="cd02570">
    <property type="entry name" value="PseudoU_synth_EcTruA"/>
    <property type="match status" value="1"/>
</dbReference>
<dbReference type="InterPro" id="IPR001406">
    <property type="entry name" value="PsdUridine_synth_TruA"/>
</dbReference>
<dbReference type="PANTHER" id="PTHR11142">
    <property type="entry name" value="PSEUDOURIDYLATE SYNTHASE"/>
    <property type="match status" value="1"/>
</dbReference>
<dbReference type="InterPro" id="IPR020097">
    <property type="entry name" value="PsdUridine_synth_TruA_a/b_dom"/>
</dbReference>
<feature type="domain" description="Pseudouridine synthase I TruA alpha/beta" evidence="8">
    <location>
        <begin position="164"/>
        <end position="265"/>
    </location>
</feature>
<protein>
    <recommendedName>
        <fullName evidence="4">tRNA pseudouridine synthase A</fullName>
        <ecNumber evidence="4">5.4.99.12</ecNumber>
    </recommendedName>
    <alternativeName>
        <fullName evidence="4">tRNA pseudouridine(38-40) synthase</fullName>
    </alternativeName>
    <alternativeName>
        <fullName evidence="4">tRNA pseudouridylate synthase I</fullName>
    </alternativeName>
    <alternativeName>
        <fullName evidence="4">tRNA-uridine isomerase I</fullName>
    </alternativeName>
</protein>
<evidence type="ECO:0000259" key="8">
    <source>
        <dbReference type="Pfam" id="PF01416"/>
    </source>
</evidence>
<comment type="function">
    <text evidence="4">Formation of pseudouridine at positions 38, 39 and 40 in the anticodon stem and loop of transfer RNAs.</text>
</comment>
<dbReference type="GO" id="GO:0160147">
    <property type="term" value="F:tRNA pseudouridine(38-40) synthase activity"/>
    <property type="evidence" value="ECO:0007669"/>
    <property type="project" value="UniProtKB-EC"/>
</dbReference>
<comment type="similarity">
    <text evidence="1 4 7">Belongs to the tRNA pseudouridine synthase TruA family.</text>
</comment>
<dbReference type="GO" id="GO:0031119">
    <property type="term" value="P:tRNA pseudouridine synthesis"/>
    <property type="evidence" value="ECO:0007669"/>
    <property type="project" value="UniProtKB-UniRule"/>
</dbReference>
<dbReference type="Pfam" id="PF01416">
    <property type="entry name" value="PseudoU_synth_1"/>
    <property type="match status" value="2"/>
</dbReference>
<evidence type="ECO:0000256" key="5">
    <source>
        <dbReference type="PIRSR" id="PIRSR001430-1"/>
    </source>
</evidence>
<dbReference type="NCBIfam" id="TIGR00071">
    <property type="entry name" value="hisT_truA"/>
    <property type="match status" value="1"/>
</dbReference>
<dbReference type="Gene3D" id="3.30.70.660">
    <property type="entry name" value="Pseudouridine synthase I, catalytic domain, C-terminal subdomain"/>
    <property type="match status" value="1"/>
</dbReference>
<dbReference type="SUPFAM" id="SSF55120">
    <property type="entry name" value="Pseudouridine synthase"/>
    <property type="match status" value="1"/>
</dbReference>
<feature type="binding site" evidence="4 6">
    <location>
        <position position="131"/>
    </location>
    <ligand>
        <name>substrate</name>
    </ligand>
</feature>
<dbReference type="GO" id="GO:0003723">
    <property type="term" value="F:RNA binding"/>
    <property type="evidence" value="ECO:0007669"/>
    <property type="project" value="InterPro"/>
</dbReference>
<accession>A0A4Q1CAT0</accession>
<keyword evidence="2 4" id="KW-0819">tRNA processing</keyword>
<dbReference type="Gene3D" id="3.30.70.580">
    <property type="entry name" value="Pseudouridine synthase I, catalytic domain, N-terminal subdomain"/>
    <property type="match status" value="1"/>
</dbReference>
<evidence type="ECO:0000256" key="1">
    <source>
        <dbReference type="ARBA" id="ARBA00009375"/>
    </source>
</evidence>
<comment type="catalytic activity">
    <reaction evidence="4 7">
        <text>uridine(38/39/40) in tRNA = pseudouridine(38/39/40) in tRNA</text>
        <dbReference type="Rhea" id="RHEA:22376"/>
        <dbReference type="Rhea" id="RHEA-COMP:10085"/>
        <dbReference type="Rhea" id="RHEA-COMP:10087"/>
        <dbReference type="ChEBI" id="CHEBI:65314"/>
        <dbReference type="ChEBI" id="CHEBI:65315"/>
        <dbReference type="EC" id="5.4.99.12"/>
    </reaction>
</comment>
<comment type="caution">
    <text evidence="9">The sequence shown here is derived from an EMBL/GenBank/DDBJ whole genome shotgun (WGS) entry which is preliminary data.</text>
</comment>
<keyword evidence="10" id="KW-1185">Reference proteome</keyword>
<evidence type="ECO:0000256" key="7">
    <source>
        <dbReference type="RuleBase" id="RU003792"/>
    </source>
</evidence>
<dbReference type="HAMAP" id="MF_00171">
    <property type="entry name" value="TruA"/>
    <property type="match status" value="1"/>
</dbReference>
<dbReference type="Proteomes" id="UP000290218">
    <property type="component" value="Unassembled WGS sequence"/>
</dbReference>
<evidence type="ECO:0000256" key="4">
    <source>
        <dbReference type="HAMAP-Rule" id="MF_00171"/>
    </source>
</evidence>
<dbReference type="AlphaFoldDB" id="A0A4Q1CAT0"/>
<dbReference type="FunFam" id="3.30.70.580:FF:000001">
    <property type="entry name" value="tRNA pseudouridine synthase A"/>
    <property type="match status" value="1"/>
</dbReference>
<dbReference type="EC" id="5.4.99.12" evidence="4"/>
<proteinExistence type="inferred from homology"/>
<gene>
    <name evidence="4 9" type="primary">truA</name>
    <name evidence="9" type="ORF">ESB00_09310</name>
</gene>
<organism evidence="9 10">
    <name type="scientific">Oleiharenicola lentus</name>
    <dbReference type="NCBI Taxonomy" id="2508720"/>
    <lineage>
        <taxon>Bacteria</taxon>
        <taxon>Pseudomonadati</taxon>
        <taxon>Verrucomicrobiota</taxon>
        <taxon>Opitutia</taxon>
        <taxon>Opitutales</taxon>
        <taxon>Opitutaceae</taxon>
        <taxon>Oleiharenicola</taxon>
    </lineage>
</organism>
<comment type="subunit">
    <text evidence="4">Homodimer.</text>
</comment>
<reference evidence="9 10" key="1">
    <citation type="submission" date="2019-01" db="EMBL/GenBank/DDBJ databases">
        <title>Lacunisphaera sp. strain TWA-58.</title>
        <authorList>
            <person name="Chen W.-M."/>
        </authorList>
    </citation>
    <scope>NUCLEOTIDE SEQUENCE [LARGE SCALE GENOMIC DNA]</scope>
    <source>
        <strain evidence="9 10">TWA-58</strain>
    </source>
</reference>
<feature type="domain" description="Pseudouridine synthase I TruA alpha/beta" evidence="8">
    <location>
        <begin position="29"/>
        <end position="125"/>
    </location>
</feature>
<name>A0A4Q1CAT0_9BACT</name>
<comment type="caution">
    <text evidence="4">Lacks conserved residue(s) required for the propagation of feature annotation.</text>
</comment>
<sequence>MDTDEEGIYPSSSVKSVVKDKPLRWKCVVAYDGTTFHGWQSQESRNTVQDLIESRLKAIFGDLIRIEGSGRTDSGVHAHAQVFHFDAAWRHGAEKLRKAIQTGLPRSILLKSVRAARPDFHARFDATGKIYRYHVHLGDADPFEVKYCWSLGRELDWAAVQATAKVLRGNHDFWAFSGENDRTYETTVRHLRRLEVKKQGRRVSFTFEADGFLYKMARSLAGALVNAGLGKIKPADVAALLKTRKRIAEVVTAPPQGLFMVKVIY</sequence>
<keyword evidence="3 4" id="KW-0413">Isomerase</keyword>
<dbReference type="PANTHER" id="PTHR11142:SF0">
    <property type="entry name" value="TRNA PSEUDOURIDINE SYNTHASE-LIKE 1"/>
    <property type="match status" value="1"/>
</dbReference>
<evidence type="ECO:0000256" key="2">
    <source>
        <dbReference type="ARBA" id="ARBA00022694"/>
    </source>
</evidence>
<evidence type="ECO:0000313" key="9">
    <source>
        <dbReference type="EMBL" id="RXK56058.1"/>
    </source>
</evidence>
<evidence type="ECO:0000256" key="6">
    <source>
        <dbReference type="PIRSR" id="PIRSR001430-2"/>
    </source>
</evidence>